<gene>
    <name evidence="14" type="ORF">SAMN04488514_101355</name>
</gene>
<dbReference type="RefSeq" id="WP_089884667.1">
    <property type="nucleotide sequence ID" value="NZ_FNGV01000001.1"/>
</dbReference>
<dbReference type="FunFam" id="3.30.565.10:FF:000063">
    <property type="entry name" value="DNA topoisomerase (ATP-hydrolyzing)"/>
    <property type="match status" value="1"/>
</dbReference>
<dbReference type="Pfam" id="PF01751">
    <property type="entry name" value="Toprim"/>
    <property type="match status" value="1"/>
</dbReference>
<dbReference type="Gene3D" id="3.30.230.10">
    <property type="match status" value="1"/>
</dbReference>
<proteinExistence type="predicted"/>
<dbReference type="SUPFAM" id="SSF54211">
    <property type="entry name" value="Ribosomal protein S5 domain 2-like"/>
    <property type="match status" value="1"/>
</dbReference>
<evidence type="ECO:0000256" key="12">
    <source>
        <dbReference type="SAM" id="Coils"/>
    </source>
</evidence>
<evidence type="ECO:0000256" key="8">
    <source>
        <dbReference type="ARBA" id="ARBA00023029"/>
    </source>
</evidence>
<comment type="catalytic activity">
    <reaction evidence="1">
        <text>ATP-dependent breakage, passage and rejoining of double-stranded DNA.</text>
        <dbReference type="EC" id="5.6.2.2"/>
    </reaction>
</comment>
<protein>
    <recommendedName>
        <fullName evidence="3">DNA topoisomerase (ATP-hydrolyzing)</fullName>
        <ecNumber evidence="3">5.6.2.2</ecNumber>
    </recommendedName>
</protein>
<evidence type="ECO:0000256" key="2">
    <source>
        <dbReference type="ARBA" id="ARBA00001946"/>
    </source>
</evidence>
<dbReference type="GO" id="GO:0005524">
    <property type="term" value="F:ATP binding"/>
    <property type="evidence" value="ECO:0007669"/>
    <property type="project" value="UniProtKB-KW"/>
</dbReference>
<organism evidence="14 15">
    <name type="scientific">Kriegella aquimaris</name>
    <dbReference type="NCBI Taxonomy" id="192904"/>
    <lineage>
        <taxon>Bacteria</taxon>
        <taxon>Pseudomonadati</taxon>
        <taxon>Bacteroidota</taxon>
        <taxon>Flavobacteriia</taxon>
        <taxon>Flavobacteriales</taxon>
        <taxon>Flavobacteriaceae</taxon>
        <taxon>Kriegella</taxon>
    </lineage>
</organism>
<dbReference type="Proteomes" id="UP000199440">
    <property type="component" value="Unassembled WGS sequence"/>
</dbReference>
<dbReference type="GO" id="GO:0006265">
    <property type="term" value="P:DNA topological change"/>
    <property type="evidence" value="ECO:0007669"/>
    <property type="project" value="InterPro"/>
</dbReference>
<dbReference type="SUPFAM" id="SSF55874">
    <property type="entry name" value="ATPase domain of HSP90 chaperone/DNA topoisomerase II/histidine kinase"/>
    <property type="match status" value="1"/>
</dbReference>
<dbReference type="PROSITE" id="PS50880">
    <property type="entry name" value="TOPRIM"/>
    <property type="match status" value="1"/>
</dbReference>
<keyword evidence="4" id="KW-0479">Metal-binding</keyword>
<sequence length="617" mass="70735">MAESQYTEDNIRSLDWKEHIRLRPGMYIGKLGDGSSADDGIYILLKETIDNCIDEFVMGAGKTIEISIQGERVIVRDYGRGIPLGKVVDVVSKMNTGGKYDSRAFKKSVGLNGVGTKAVNALSSYFRVESTRDGKSKSAEFEIGELKDEELLEETTRRRGTKVTFIPDETIFKKYKYRNEYVERMLKNYVYLNPGLSILFNGEKFHSENGLKDLLEDNNNMDDFLYPVIHLKGEDIEVAITHSKTQYSEEYHSFVNGQHTTHGGTHQAAFREALVKTVRDFYGKNYEASDIRKSVISAISIKVMEPVFESQTKTKLGSTDMGGNFPTVRTYINDFVGKYLDNYLHKNTETADRLQRKIMMAEKERKELSGIRKLARDRAKKANLHNKKLRDCRVHLGDMKHDRRLDSTLFITEGDSASGSITKSRDVNTQAVFSLRGKPLNSYGMSKKIVYENEEFNLLQAALNIEESMEDLRYNNIVIATDADVDGMHIRLLLITFFLQFFPELIKENHLYILQTPLFRVRNKKETIYCYSEEERRNAIGKLSGKPEITRFKGLGEISPDEFKHFIGGDIRLEPVMLDKAMSIEELLNFYMGKNTPDRQEFIINNLKVEIDLIENN</sequence>
<dbReference type="STRING" id="192904.SAMN04488514_101355"/>
<evidence type="ECO:0000313" key="15">
    <source>
        <dbReference type="Proteomes" id="UP000199440"/>
    </source>
</evidence>
<evidence type="ECO:0000313" key="14">
    <source>
        <dbReference type="EMBL" id="SDL31049.1"/>
    </source>
</evidence>
<keyword evidence="5" id="KW-0547">Nucleotide-binding</keyword>
<name>A0A1G9J0P7_9FLAO</name>
<evidence type="ECO:0000256" key="6">
    <source>
        <dbReference type="ARBA" id="ARBA00022840"/>
    </source>
</evidence>
<keyword evidence="7" id="KW-0460">Magnesium</keyword>
<accession>A0A1G9J0P7</accession>
<feature type="domain" description="Toprim" evidence="13">
    <location>
        <begin position="407"/>
        <end position="513"/>
    </location>
</feature>
<dbReference type="OrthoDB" id="9802808at2"/>
<dbReference type="PANTHER" id="PTHR45866">
    <property type="entry name" value="DNA GYRASE/TOPOISOMERASE SUBUNIT B"/>
    <property type="match status" value="1"/>
</dbReference>
<dbReference type="Gene3D" id="3.30.565.10">
    <property type="entry name" value="Histidine kinase-like ATPase, C-terminal domain"/>
    <property type="match status" value="1"/>
</dbReference>
<dbReference type="GO" id="GO:0046872">
    <property type="term" value="F:metal ion binding"/>
    <property type="evidence" value="ECO:0007669"/>
    <property type="project" value="UniProtKB-KW"/>
</dbReference>
<dbReference type="SMART" id="SM00433">
    <property type="entry name" value="TOP2c"/>
    <property type="match status" value="1"/>
</dbReference>
<evidence type="ECO:0000256" key="3">
    <source>
        <dbReference type="ARBA" id="ARBA00012895"/>
    </source>
</evidence>
<dbReference type="InterPro" id="IPR036890">
    <property type="entry name" value="HATPase_C_sf"/>
</dbReference>
<dbReference type="SUPFAM" id="SSF56719">
    <property type="entry name" value="Type II DNA topoisomerase"/>
    <property type="match status" value="1"/>
</dbReference>
<evidence type="ECO:0000256" key="7">
    <source>
        <dbReference type="ARBA" id="ARBA00022842"/>
    </source>
</evidence>
<dbReference type="GO" id="GO:0003677">
    <property type="term" value="F:DNA binding"/>
    <property type="evidence" value="ECO:0007669"/>
    <property type="project" value="UniProtKB-KW"/>
</dbReference>
<evidence type="ECO:0000256" key="5">
    <source>
        <dbReference type="ARBA" id="ARBA00022741"/>
    </source>
</evidence>
<dbReference type="InterPro" id="IPR013760">
    <property type="entry name" value="Topo_IIA-like_dom_sf"/>
</dbReference>
<dbReference type="InterPro" id="IPR014721">
    <property type="entry name" value="Ribsml_uS5_D2-typ_fold_subgr"/>
</dbReference>
<dbReference type="EC" id="5.6.2.2" evidence="3"/>
<dbReference type="InterPro" id="IPR006171">
    <property type="entry name" value="TOPRIM_dom"/>
</dbReference>
<evidence type="ECO:0000259" key="13">
    <source>
        <dbReference type="PROSITE" id="PS50880"/>
    </source>
</evidence>
<dbReference type="InterPro" id="IPR013506">
    <property type="entry name" value="Topo_IIA_bsu_dom2"/>
</dbReference>
<comment type="cofactor">
    <cofactor evidence="2">
        <name>Mg(2+)</name>
        <dbReference type="ChEBI" id="CHEBI:18420"/>
    </cofactor>
</comment>
<dbReference type="PANTHER" id="PTHR45866:SF2">
    <property type="entry name" value="DNA TOPOISOMERASE (ATP-HYDROLYZING)"/>
    <property type="match status" value="1"/>
</dbReference>
<dbReference type="EMBL" id="FNGV01000001">
    <property type="protein sequence ID" value="SDL31049.1"/>
    <property type="molecule type" value="Genomic_DNA"/>
</dbReference>
<evidence type="ECO:0000256" key="9">
    <source>
        <dbReference type="ARBA" id="ARBA00023125"/>
    </source>
</evidence>
<dbReference type="InterPro" id="IPR020568">
    <property type="entry name" value="Ribosomal_Su5_D2-typ_SF"/>
</dbReference>
<keyword evidence="15" id="KW-1185">Reference proteome</keyword>
<keyword evidence="12" id="KW-0175">Coiled coil</keyword>
<reference evidence="14 15" key="1">
    <citation type="submission" date="2016-10" db="EMBL/GenBank/DDBJ databases">
        <authorList>
            <person name="de Groot N.N."/>
        </authorList>
    </citation>
    <scope>NUCLEOTIDE SEQUENCE [LARGE SCALE GENOMIC DNA]</scope>
    <source>
        <strain evidence="14 15">DSM 19886</strain>
    </source>
</reference>
<evidence type="ECO:0000256" key="10">
    <source>
        <dbReference type="ARBA" id="ARBA00023235"/>
    </source>
</evidence>
<evidence type="ECO:0000256" key="1">
    <source>
        <dbReference type="ARBA" id="ARBA00000185"/>
    </source>
</evidence>
<comment type="subunit">
    <text evidence="11">Heterotetramer composed of ParC and ParE.</text>
</comment>
<dbReference type="InterPro" id="IPR013759">
    <property type="entry name" value="Topo_IIA_B_C"/>
</dbReference>
<dbReference type="Pfam" id="PF02518">
    <property type="entry name" value="HATPase_c"/>
    <property type="match status" value="1"/>
</dbReference>
<dbReference type="GO" id="GO:0003918">
    <property type="term" value="F:DNA topoisomerase type II (double strand cut, ATP-hydrolyzing) activity"/>
    <property type="evidence" value="ECO:0007669"/>
    <property type="project" value="UniProtKB-EC"/>
</dbReference>
<keyword evidence="6" id="KW-0067">ATP-binding</keyword>
<evidence type="ECO:0000256" key="4">
    <source>
        <dbReference type="ARBA" id="ARBA00022723"/>
    </source>
</evidence>
<dbReference type="PRINTS" id="PR00418">
    <property type="entry name" value="TPI2FAMILY"/>
</dbReference>
<keyword evidence="10 14" id="KW-0413">Isomerase</keyword>
<dbReference type="Gene3D" id="3.40.50.670">
    <property type="match status" value="1"/>
</dbReference>
<dbReference type="InterPro" id="IPR003594">
    <property type="entry name" value="HATPase_dom"/>
</dbReference>
<dbReference type="InterPro" id="IPR018522">
    <property type="entry name" value="TopoIIA_CS"/>
</dbReference>
<dbReference type="InterPro" id="IPR001241">
    <property type="entry name" value="Topo_IIA"/>
</dbReference>
<dbReference type="FunFam" id="3.40.50.670:FF:000006">
    <property type="entry name" value="DNA topoisomerase (ATP-hydrolyzing)"/>
    <property type="match status" value="1"/>
</dbReference>
<dbReference type="AlphaFoldDB" id="A0A1G9J0P7"/>
<feature type="coiled-coil region" evidence="12">
    <location>
        <begin position="344"/>
        <end position="371"/>
    </location>
</feature>
<evidence type="ECO:0000256" key="11">
    <source>
        <dbReference type="ARBA" id="ARBA00063644"/>
    </source>
</evidence>
<dbReference type="Pfam" id="PF00204">
    <property type="entry name" value="DNA_gyraseB"/>
    <property type="match status" value="1"/>
</dbReference>
<dbReference type="SMART" id="SM00387">
    <property type="entry name" value="HATPase_c"/>
    <property type="match status" value="1"/>
</dbReference>
<keyword evidence="9" id="KW-0238">DNA-binding</keyword>
<keyword evidence="8" id="KW-0799">Topoisomerase</keyword>
<dbReference type="CDD" id="cd01030">
    <property type="entry name" value="TOPRIM_TopoIIA_like"/>
    <property type="match status" value="1"/>
</dbReference>
<dbReference type="PROSITE" id="PS00177">
    <property type="entry name" value="TOPOISOMERASE_II"/>
    <property type="match status" value="1"/>
</dbReference>